<dbReference type="Pfam" id="PF14813">
    <property type="entry name" value="NADH_B2"/>
    <property type="match status" value="1"/>
</dbReference>
<keyword evidence="9" id="KW-0249">Electron transport</keyword>
<evidence type="ECO:0000256" key="5">
    <source>
        <dbReference type="ARBA" id="ARBA00022448"/>
    </source>
</evidence>
<comment type="function">
    <text evidence="1">Accessory subunit of the mitochondrial membrane respiratory chain NADH dehydrogenase (Complex I), that is believed not to be involved in catalysis. Complex I functions in the transfer of electrons from NADH to the respiratory chain. The immediate electron acceptor for the enzyme is believed to be ubiquinone.</text>
</comment>
<evidence type="ECO:0000256" key="13">
    <source>
        <dbReference type="SAM" id="Phobius"/>
    </source>
</evidence>
<sequence>MMNRAVLKLLSSSSRIIPRIYASSTTPTTGHHGSGNVHHQDDHGHGHGHGHGHHEPELRKTQEWRHHSGIQSKYENQAEDPSVAFTQERANHHDYRPSFGQVVLNVPYRTQAHLYEMWLYHAALVFSIWLWWYVSWRFLKEPSWFFGHAHFPDMSKFTDAELGIPPDEMD</sequence>
<dbReference type="PANTHER" id="PTHR15223">
    <property type="entry name" value="NADH-UBIQUINONE OXIDOREDUCTASE AGGG SUBUNIT"/>
    <property type="match status" value="1"/>
</dbReference>
<feature type="compositionally biased region" description="Low complexity" evidence="12">
    <location>
        <begin position="23"/>
        <end position="35"/>
    </location>
</feature>
<dbReference type="Proteomes" id="UP000663848">
    <property type="component" value="Unassembled WGS sequence"/>
</dbReference>
<evidence type="ECO:0000256" key="11">
    <source>
        <dbReference type="ARBA" id="ARBA00023136"/>
    </source>
</evidence>
<evidence type="ECO:0000313" key="15">
    <source>
        <dbReference type="Proteomes" id="UP000663848"/>
    </source>
</evidence>
<name>A0A820TCC2_9BILA</name>
<comment type="similarity">
    <text evidence="3">Belongs to the complex I NDUFB2 subunit family.</text>
</comment>
<reference evidence="14" key="1">
    <citation type="submission" date="2021-02" db="EMBL/GenBank/DDBJ databases">
        <authorList>
            <person name="Nowell W R."/>
        </authorList>
    </citation>
    <scope>NUCLEOTIDE SEQUENCE</scope>
</reference>
<dbReference type="GO" id="GO:0032981">
    <property type="term" value="P:mitochondrial respiratory chain complex I assembly"/>
    <property type="evidence" value="ECO:0007669"/>
    <property type="project" value="TreeGrafter"/>
</dbReference>
<comment type="subunit">
    <text evidence="4">Complex I is composed of 45 different subunits.</text>
</comment>
<accession>A0A820TCC2</accession>
<evidence type="ECO:0000256" key="6">
    <source>
        <dbReference type="ARBA" id="ARBA00022660"/>
    </source>
</evidence>
<evidence type="ECO:0000256" key="7">
    <source>
        <dbReference type="ARBA" id="ARBA00022792"/>
    </source>
</evidence>
<dbReference type="AlphaFoldDB" id="A0A820TCC2"/>
<keyword evidence="6" id="KW-0679">Respiratory chain</keyword>
<keyword evidence="10" id="KW-0496">Mitochondrion</keyword>
<keyword evidence="11 13" id="KW-0472">Membrane</keyword>
<protein>
    <submittedName>
        <fullName evidence="14">Uncharacterized protein</fullName>
    </submittedName>
</protein>
<dbReference type="PANTHER" id="PTHR15223:SF1">
    <property type="entry name" value="NADH DEHYDROGENASE [UBIQUINONE] 1 BETA SUBCOMPLEX SUBUNIT 2, MITOCHONDRIAL"/>
    <property type="match status" value="1"/>
</dbReference>
<comment type="caution">
    <text evidence="14">The sequence shown here is derived from an EMBL/GenBank/DDBJ whole genome shotgun (WGS) entry which is preliminary data.</text>
</comment>
<organism evidence="14 15">
    <name type="scientific">Rotaria socialis</name>
    <dbReference type="NCBI Taxonomy" id="392032"/>
    <lineage>
        <taxon>Eukaryota</taxon>
        <taxon>Metazoa</taxon>
        <taxon>Spiralia</taxon>
        <taxon>Gnathifera</taxon>
        <taxon>Rotifera</taxon>
        <taxon>Eurotatoria</taxon>
        <taxon>Bdelloidea</taxon>
        <taxon>Philodinida</taxon>
        <taxon>Philodinidae</taxon>
        <taxon>Rotaria</taxon>
    </lineage>
</organism>
<dbReference type="EMBL" id="CAJOBR010000110">
    <property type="protein sequence ID" value="CAF4465895.1"/>
    <property type="molecule type" value="Genomic_DNA"/>
</dbReference>
<evidence type="ECO:0000256" key="12">
    <source>
        <dbReference type="SAM" id="MobiDB-lite"/>
    </source>
</evidence>
<dbReference type="GO" id="GO:0005743">
    <property type="term" value="C:mitochondrial inner membrane"/>
    <property type="evidence" value="ECO:0007669"/>
    <property type="project" value="UniProtKB-SubCell"/>
</dbReference>
<dbReference type="InterPro" id="IPR026627">
    <property type="entry name" value="NDUFB2_animal"/>
</dbReference>
<gene>
    <name evidence="14" type="ORF">QYT958_LOCUS1817</name>
</gene>
<evidence type="ECO:0000256" key="8">
    <source>
        <dbReference type="ARBA" id="ARBA00022946"/>
    </source>
</evidence>
<dbReference type="GO" id="GO:0045271">
    <property type="term" value="C:respiratory chain complex I"/>
    <property type="evidence" value="ECO:0007669"/>
    <property type="project" value="InterPro"/>
</dbReference>
<keyword evidence="7" id="KW-0999">Mitochondrion inner membrane</keyword>
<proteinExistence type="inferred from homology"/>
<keyword evidence="13" id="KW-1133">Transmembrane helix</keyword>
<evidence type="ECO:0000313" key="14">
    <source>
        <dbReference type="EMBL" id="CAF4465895.1"/>
    </source>
</evidence>
<evidence type="ECO:0000256" key="1">
    <source>
        <dbReference type="ARBA" id="ARBA00003195"/>
    </source>
</evidence>
<evidence type="ECO:0000256" key="4">
    <source>
        <dbReference type="ARBA" id="ARBA00011533"/>
    </source>
</evidence>
<keyword evidence="13" id="KW-0812">Transmembrane</keyword>
<evidence type="ECO:0000256" key="2">
    <source>
        <dbReference type="ARBA" id="ARBA00004443"/>
    </source>
</evidence>
<evidence type="ECO:0000256" key="10">
    <source>
        <dbReference type="ARBA" id="ARBA00023128"/>
    </source>
</evidence>
<keyword evidence="8" id="KW-0809">Transit peptide</keyword>
<feature type="region of interest" description="Disordered" evidence="12">
    <location>
        <begin position="23"/>
        <end position="57"/>
    </location>
</feature>
<evidence type="ECO:0000256" key="3">
    <source>
        <dbReference type="ARBA" id="ARBA00005923"/>
    </source>
</evidence>
<comment type="subcellular location">
    <subcellularLocation>
        <location evidence="2">Mitochondrion inner membrane</location>
        <topology evidence="2">Peripheral membrane protein</topology>
        <orientation evidence="2">Matrix side</orientation>
    </subcellularLocation>
</comment>
<feature type="transmembrane region" description="Helical" evidence="13">
    <location>
        <begin position="117"/>
        <end position="134"/>
    </location>
</feature>
<evidence type="ECO:0000256" key="9">
    <source>
        <dbReference type="ARBA" id="ARBA00022982"/>
    </source>
</evidence>
<keyword evidence="5" id="KW-0813">Transport</keyword>